<evidence type="ECO:0000313" key="3">
    <source>
        <dbReference type="Proteomes" id="UP000011518"/>
    </source>
</evidence>
<feature type="compositionally biased region" description="Basic and acidic residues" evidence="1">
    <location>
        <begin position="207"/>
        <end position="216"/>
    </location>
</feature>
<feature type="region of interest" description="Disordered" evidence="1">
    <location>
        <begin position="118"/>
        <end position="192"/>
    </location>
</feature>
<protein>
    <submittedName>
        <fullName evidence="2">Uncharacterized protein</fullName>
    </submittedName>
</protein>
<feature type="region of interest" description="Disordered" evidence="1">
    <location>
        <begin position="1"/>
        <end position="44"/>
    </location>
</feature>
<reference evidence="3" key="2">
    <citation type="journal article" date="2013" name="Nat. Commun.">
        <title>Genome of the Chinese tree shrew.</title>
        <authorList>
            <person name="Fan Y."/>
            <person name="Huang Z.Y."/>
            <person name="Cao C.C."/>
            <person name="Chen C.S."/>
            <person name="Chen Y.X."/>
            <person name="Fan D.D."/>
            <person name="He J."/>
            <person name="Hou H.L."/>
            <person name="Hu L."/>
            <person name="Hu X.T."/>
            <person name="Jiang X.T."/>
            <person name="Lai R."/>
            <person name="Lang Y.S."/>
            <person name="Liang B."/>
            <person name="Liao S.G."/>
            <person name="Mu D."/>
            <person name="Ma Y.Y."/>
            <person name="Niu Y.Y."/>
            <person name="Sun X.Q."/>
            <person name="Xia J.Q."/>
            <person name="Xiao J."/>
            <person name="Xiong Z.Q."/>
            <person name="Xu L."/>
            <person name="Yang L."/>
            <person name="Zhang Y."/>
            <person name="Zhao W."/>
            <person name="Zhao X.D."/>
            <person name="Zheng Y.T."/>
            <person name="Zhou J.M."/>
            <person name="Zhu Y.B."/>
            <person name="Zhang G.J."/>
            <person name="Wang J."/>
            <person name="Yao Y.G."/>
        </authorList>
    </citation>
    <scope>NUCLEOTIDE SEQUENCE [LARGE SCALE GENOMIC DNA]</scope>
</reference>
<organism evidence="2 3">
    <name type="scientific">Tupaia chinensis</name>
    <name type="common">Chinese tree shrew</name>
    <name type="synonym">Tupaia belangeri chinensis</name>
    <dbReference type="NCBI Taxonomy" id="246437"/>
    <lineage>
        <taxon>Eukaryota</taxon>
        <taxon>Metazoa</taxon>
        <taxon>Chordata</taxon>
        <taxon>Craniata</taxon>
        <taxon>Vertebrata</taxon>
        <taxon>Euteleostomi</taxon>
        <taxon>Mammalia</taxon>
        <taxon>Eutheria</taxon>
        <taxon>Euarchontoglires</taxon>
        <taxon>Scandentia</taxon>
        <taxon>Tupaiidae</taxon>
        <taxon>Tupaia</taxon>
    </lineage>
</organism>
<dbReference type="Proteomes" id="UP000011518">
    <property type="component" value="Unassembled WGS sequence"/>
</dbReference>
<feature type="region of interest" description="Disordered" evidence="1">
    <location>
        <begin position="205"/>
        <end position="224"/>
    </location>
</feature>
<dbReference type="AlphaFoldDB" id="L9KWC1"/>
<reference evidence="3" key="1">
    <citation type="submission" date="2012-07" db="EMBL/GenBank/DDBJ databases">
        <title>Genome of the Chinese tree shrew, a rising model animal genetically related to primates.</title>
        <authorList>
            <person name="Zhang G."/>
            <person name="Fan Y."/>
            <person name="Yao Y."/>
            <person name="Huang Z."/>
        </authorList>
    </citation>
    <scope>NUCLEOTIDE SEQUENCE [LARGE SCALE GENOMIC DNA]</scope>
</reference>
<dbReference type="EMBL" id="KB320620">
    <property type="protein sequence ID" value="ELW67235.1"/>
    <property type="molecule type" value="Genomic_DNA"/>
</dbReference>
<evidence type="ECO:0000256" key="1">
    <source>
        <dbReference type="SAM" id="MobiDB-lite"/>
    </source>
</evidence>
<name>L9KWC1_TUPCH</name>
<accession>L9KWC1</accession>
<keyword evidence="3" id="KW-1185">Reference proteome</keyword>
<dbReference type="InParanoid" id="L9KWC1"/>
<evidence type="ECO:0000313" key="2">
    <source>
        <dbReference type="EMBL" id="ELW67235.1"/>
    </source>
</evidence>
<sequence>MKRVLGHNYAEVTGKGSHLNSRSHELPKPLSGGPRATRHSRHWRSRCDPHLVTDQATQAATSLRGPKAKWGEAWDVAAGAAGQTPEQVERKIGRADAWDPLRATAQQVPGCARRFGRYLPLGRKSPTGATPPGRQPRRAAQRTQRFAHDLPAVSLALRSNASGPWGKSGRNWEGSEEGQEDTNARKTPLRARRCLEGGACASLALGARREPRKRSTETNNAAAG</sequence>
<gene>
    <name evidence="2" type="ORF">TREES_T100015913</name>
</gene>
<proteinExistence type="predicted"/>